<comment type="caution">
    <text evidence="3">Lacks conserved residue(s) required for the propagation of feature annotation.</text>
</comment>
<dbReference type="GO" id="GO:0005737">
    <property type="term" value="C:cytoplasm"/>
    <property type="evidence" value="ECO:0007669"/>
    <property type="project" value="UniProtKB-SubCell"/>
</dbReference>
<dbReference type="InterPro" id="IPR003697">
    <property type="entry name" value="Maf-like"/>
</dbReference>
<dbReference type="Pfam" id="PF02545">
    <property type="entry name" value="Maf"/>
    <property type="match status" value="1"/>
</dbReference>
<comment type="caution">
    <text evidence="4">The sequence shown here is derived from an EMBL/GenBank/DDBJ whole genome shotgun (WGS) entry which is preliminary data.</text>
</comment>
<dbReference type="NCBIfam" id="TIGR00172">
    <property type="entry name" value="maf"/>
    <property type="match status" value="1"/>
</dbReference>
<protein>
    <recommendedName>
        <fullName evidence="3">dTTP/UTP pyrophosphatase</fullName>
        <shortName evidence="3">dTTPase/UTPase</shortName>
        <ecNumber evidence="3">3.6.1.9</ecNumber>
    </recommendedName>
    <alternativeName>
        <fullName evidence="3">Nucleoside triphosphate pyrophosphatase</fullName>
    </alternativeName>
    <alternativeName>
        <fullName evidence="3">Nucleotide pyrophosphatase</fullName>
        <shortName evidence="3">Nucleotide PPase</shortName>
    </alternativeName>
</protein>
<keyword evidence="2 3" id="KW-0378">Hydrolase</keyword>
<evidence type="ECO:0000256" key="1">
    <source>
        <dbReference type="ARBA" id="ARBA00001968"/>
    </source>
</evidence>
<feature type="site" description="Important for substrate specificity" evidence="3">
    <location>
        <position position="12"/>
    </location>
</feature>
<reference evidence="4" key="2">
    <citation type="journal article" date="2021" name="PeerJ">
        <title>Extensive microbial diversity within the chicken gut microbiome revealed by metagenomics and culture.</title>
        <authorList>
            <person name="Gilroy R."/>
            <person name="Ravi A."/>
            <person name="Getino M."/>
            <person name="Pursley I."/>
            <person name="Horton D.L."/>
            <person name="Alikhan N.F."/>
            <person name="Baker D."/>
            <person name="Gharbi K."/>
            <person name="Hall N."/>
            <person name="Watson M."/>
            <person name="Adriaenssens E.M."/>
            <person name="Foster-Nyarko E."/>
            <person name="Jarju S."/>
            <person name="Secka A."/>
            <person name="Antonio M."/>
            <person name="Oren A."/>
            <person name="Chaudhuri R.R."/>
            <person name="La Ragione R."/>
            <person name="Hildebrand F."/>
            <person name="Pallen M.J."/>
        </authorList>
    </citation>
    <scope>NUCLEOTIDE SEQUENCE</scope>
    <source>
        <strain evidence="4">CHK176-22527</strain>
    </source>
</reference>
<gene>
    <name evidence="4" type="primary">maf</name>
    <name evidence="4" type="ORF">IAD12_05800</name>
</gene>
<evidence type="ECO:0000313" key="5">
    <source>
        <dbReference type="Proteomes" id="UP000824159"/>
    </source>
</evidence>
<feature type="site" description="Important for substrate specificity" evidence="3">
    <location>
        <position position="159"/>
    </location>
</feature>
<keyword evidence="3" id="KW-0546">Nucleotide metabolism</keyword>
<comment type="catalytic activity">
    <reaction evidence="3">
        <text>dTTP + H2O = dTMP + diphosphate + H(+)</text>
        <dbReference type="Rhea" id="RHEA:28534"/>
        <dbReference type="ChEBI" id="CHEBI:15377"/>
        <dbReference type="ChEBI" id="CHEBI:15378"/>
        <dbReference type="ChEBI" id="CHEBI:33019"/>
        <dbReference type="ChEBI" id="CHEBI:37568"/>
        <dbReference type="ChEBI" id="CHEBI:63528"/>
        <dbReference type="EC" id="3.6.1.9"/>
    </reaction>
</comment>
<dbReference type="PANTHER" id="PTHR43213">
    <property type="entry name" value="BIFUNCTIONAL DTTP/UTP PYROPHOSPHATASE/METHYLTRANSFERASE PROTEIN-RELATED"/>
    <property type="match status" value="1"/>
</dbReference>
<comment type="catalytic activity">
    <reaction evidence="3">
        <text>UTP + H2O = UMP + diphosphate + H(+)</text>
        <dbReference type="Rhea" id="RHEA:29395"/>
        <dbReference type="ChEBI" id="CHEBI:15377"/>
        <dbReference type="ChEBI" id="CHEBI:15378"/>
        <dbReference type="ChEBI" id="CHEBI:33019"/>
        <dbReference type="ChEBI" id="CHEBI:46398"/>
        <dbReference type="ChEBI" id="CHEBI:57865"/>
        <dbReference type="EC" id="3.6.1.9"/>
    </reaction>
</comment>
<dbReference type="Gene3D" id="3.90.950.10">
    <property type="match status" value="1"/>
</dbReference>
<dbReference type="InterPro" id="IPR029001">
    <property type="entry name" value="ITPase-like_fam"/>
</dbReference>
<feature type="site" description="Important for substrate specificity" evidence="3">
    <location>
        <position position="75"/>
    </location>
</feature>
<proteinExistence type="inferred from homology"/>
<dbReference type="GO" id="GO:0009117">
    <property type="term" value="P:nucleotide metabolic process"/>
    <property type="evidence" value="ECO:0007669"/>
    <property type="project" value="UniProtKB-KW"/>
</dbReference>
<dbReference type="EMBL" id="DVLX01000073">
    <property type="protein sequence ID" value="HIT99746.1"/>
    <property type="molecule type" value="Genomic_DNA"/>
</dbReference>
<dbReference type="HAMAP" id="MF_00528">
    <property type="entry name" value="Maf"/>
    <property type="match status" value="1"/>
</dbReference>
<accession>A0A9D1HD02</accession>
<sequence>MKKIILASSSPRRIEMMKKHGYDPIIIPADVNEELPFSISPRSAVMYLALKKALCVSDKAIQKNIGSNLVIAADTIVVFNNKIIGKPSDKTEAFKTLSALRNKCHHVITGVCILDSENSLKTCFYDDTEVFFKNFSDDFLQKYVETPEPYDKAGGYAIQGTFKACVREIKGDLNNVIGFPWYRIEPYIKS</sequence>
<comment type="similarity">
    <text evidence="3">Belongs to the Maf family. YhdE subfamily.</text>
</comment>
<dbReference type="GO" id="GO:0047429">
    <property type="term" value="F:nucleoside triphosphate diphosphatase activity"/>
    <property type="evidence" value="ECO:0007669"/>
    <property type="project" value="UniProtKB-EC"/>
</dbReference>
<name>A0A9D1HD02_9FIRM</name>
<comment type="subcellular location">
    <subcellularLocation>
        <location evidence="3">Cytoplasm</location>
    </subcellularLocation>
</comment>
<comment type="function">
    <text evidence="3">Nucleoside triphosphate pyrophosphatase that hydrolyzes dTTP and UTP. May have a dual role in cell division arrest and in preventing the incorporation of modified nucleotides into cellular nucleic acids.</text>
</comment>
<dbReference type="Proteomes" id="UP000824159">
    <property type="component" value="Unassembled WGS sequence"/>
</dbReference>
<keyword evidence="3" id="KW-0963">Cytoplasm</keyword>
<evidence type="ECO:0000313" key="4">
    <source>
        <dbReference type="EMBL" id="HIT99746.1"/>
    </source>
</evidence>
<organism evidence="4 5">
    <name type="scientific">Candidatus Allocopromorpha excrementavium</name>
    <dbReference type="NCBI Taxonomy" id="2840741"/>
    <lineage>
        <taxon>Bacteria</taxon>
        <taxon>Bacillati</taxon>
        <taxon>Bacillota</taxon>
        <taxon>Clostridia</taxon>
        <taxon>Eubacteriales</taxon>
        <taxon>Eubacteriaceae</taxon>
        <taxon>Eubacteriaceae incertae sedis</taxon>
        <taxon>Candidatus Allocopromorpha</taxon>
    </lineage>
</organism>
<evidence type="ECO:0000256" key="2">
    <source>
        <dbReference type="ARBA" id="ARBA00022801"/>
    </source>
</evidence>
<dbReference type="EC" id="3.6.1.9" evidence="3"/>
<dbReference type="CDD" id="cd00555">
    <property type="entry name" value="Maf"/>
    <property type="match status" value="1"/>
</dbReference>
<comment type="cofactor">
    <cofactor evidence="1 3">
        <name>a divalent metal cation</name>
        <dbReference type="ChEBI" id="CHEBI:60240"/>
    </cofactor>
</comment>
<reference evidence="4" key="1">
    <citation type="submission" date="2020-10" db="EMBL/GenBank/DDBJ databases">
        <authorList>
            <person name="Gilroy R."/>
        </authorList>
    </citation>
    <scope>NUCLEOTIDE SEQUENCE</scope>
    <source>
        <strain evidence="4">CHK176-22527</strain>
    </source>
</reference>
<dbReference type="PANTHER" id="PTHR43213:SF5">
    <property type="entry name" value="BIFUNCTIONAL DTTP_UTP PYROPHOSPHATASE_METHYLTRANSFERASE PROTEIN-RELATED"/>
    <property type="match status" value="1"/>
</dbReference>
<dbReference type="PIRSF" id="PIRSF006305">
    <property type="entry name" value="Maf"/>
    <property type="match status" value="1"/>
</dbReference>
<dbReference type="AlphaFoldDB" id="A0A9D1HD02"/>
<evidence type="ECO:0000256" key="3">
    <source>
        <dbReference type="HAMAP-Rule" id="MF_00528"/>
    </source>
</evidence>
<dbReference type="SUPFAM" id="SSF52972">
    <property type="entry name" value="ITPase-like"/>
    <property type="match status" value="1"/>
</dbReference>
<feature type="active site" description="Proton acceptor" evidence="3">
    <location>
        <position position="74"/>
    </location>
</feature>